<dbReference type="EMBL" id="CP028487">
    <property type="protein sequence ID" value="AVX39038.1"/>
    <property type="molecule type" value="Genomic_DNA"/>
</dbReference>
<accession>A0ABM6UVE7</accession>
<evidence type="ECO:0008006" key="3">
    <source>
        <dbReference type="Google" id="ProtNLM"/>
    </source>
</evidence>
<sequence length="85" mass="8508">MAYSTTNPPALLQDRIMGGGAVWSYISADARATVVGAGYFTNGKKLGMKLGDVVNSVVDTTGVLTVASVTAVNASTGAVTITALA</sequence>
<organism evidence="1 2">
    <name type="scientific">Yersinia massiliensis</name>
    <dbReference type="NCBI Taxonomy" id="419257"/>
    <lineage>
        <taxon>Bacteria</taxon>
        <taxon>Pseudomonadati</taxon>
        <taxon>Pseudomonadota</taxon>
        <taxon>Gammaproteobacteria</taxon>
        <taxon>Enterobacterales</taxon>
        <taxon>Yersiniaceae</taxon>
        <taxon>Yersinia</taxon>
    </lineage>
</organism>
<gene>
    <name evidence="1" type="ORF">DA391_15980</name>
</gene>
<evidence type="ECO:0000313" key="1">
    <source>
        <dbReference type="EMBL" id="AVX39038.1"/>
    </source>
</evidence>
<protein>
    <recommendedName>
        <fullName evidence="3">DUF2190 family protein</fullName>
    </recommendedName>
</protein>
<dbReference type="RefSeq" id="WP_108087957.1">
    <property type="nucleotide sequence ID" value="NZ_CP028487.1"/>
</dbReference>
<reference evidence="2" key="1">
    <citation type="journal article" date="2018" name="Genome Announc.">
        <title>First complete genome sequence of Yersinia massiliensis.</title>
        <authorList>
            <person name="Thomas M.C."/>
            <person name="Arling V."/>
            <person name="Goji N."/>
            <person name="Janzen T.W."/>
            <person name="Duceppe M.-O."/>
            <person name="Mathews A."/>
            <person name="Carrillo C."/>
            <person name="Amoako K."/>
        </authorList>
    </citation>
    <scope>NUCLEOTIDE SEQUENCE [LARGE SCALE GENOMIC DNA]</scope>
    <source>
        <strain evidence="2">GTA</strain>
    </source>
</reference>
<name>A0ABM6UVE7_9GAMM</name>
<proteinExistence type="predicted"/>
<dbReference type="Proteomes" id="UP000240908">
    <property type="component" value="Chromosome"/>
</dbReference>
<evidence type="ECO:0000313" key="2">
    <source>
        <dbReference type="Proteomes" id="UP000240908"/>
    </source>
</evidence>
<keyword evidence="2" id="KW-1185">Reference proteome</keyword>